<sequence length="373" mass="42079">MKLMLTITRYIVGILFIFSGLVKANDPLGLSYKMQEFFEVWGMHNLNDYTLAFSILMIAFEIIAGVAVIVGWQMRLFSWLLLLLIIFFTFLTAYALFSGKIKTCGCFGDCIPLTAAQSFTKDLVLLFLILVLFRYRNSIKTSMDTRKSLLLLGLTTLFSFGFQWYVLRHLPVVDCLPYKKGKNIASQMKIPAGAIPDSTVITFVYNKKGQEVEFTADQFPEDFDESVYQFVKRYDKLVRKGNAEPPVKDFVLLAASGADTTQAILAQSGLMQWLFIKEINKADLKELKQTLLELREIAESRKMPIYIITPVAEDVLNLLAAEIGNTPVFRSDAVAVKTAARYPVTLYLLSDGTIVNKWALKDNDKAIQMLSGL</sequence>
<dbReference type="Proteomes" id="UP000765802">
    <property type="component" value="Unassembled WGS sequence"/>
</dbReference>
<dbReference type="InterPro" id="IPR009908">
    <property type="entry name" value="Methylamine_util_MauE"/>
</dbReference>
<organism evidence="7 8">
    <name type="scientific">Flavihumibacter stibioxidans</name>
    <dbReference type="NCBI Taxonomy" id="1834163"/>
    <lineage>
        <taxon>Bacteria</taxon>
        <taxon>Pseudomonadati</taxon>
        <taxon>Bacteroidota</taxon>
        <taxon>Chitinophagia</taxon>
        <taxon>Chitinophagales</taxon>
        <taxon>Chitinophagaceae</taxon>
        <taxon>Flavihumibacter</taxon>
    </lineage>
</organism>
<feature type="transmembrane region" description="Helical" evidence="5">
    <location>
        <begin position="119"/>
        <end position="137"/>
    </location>
</feature>
<dbReference type="NCBIfam" id="NF045576">
    <property type="entry name" value="BT_3928_fam"/>
    <property type="match status" value="1"/>
</dbReference>
<evidence type="ECO:0000313" key="8">
    <source>
        <dbReference type="Proteomes" id="UP000765802"/>
    </source>
</evidence>
<keyword evidence="8" id="KW-1185">Reference proteome</keyword>
<comment type="subcellular location">
    <subcellularLocation>
        <location evidence="1">Membrane</location>
        <topology evidence="1">Multi-pass membrane protein</topology>
    </subcellularLocation>
</comment>
<reference evidence="7 8" key="1">
    <citation type="submission" date="2016-07" db="EMBL/GenBank/DDBJ databases">
        <title>Genome analysis of Flavihumibacter stibioxidans YS-17.</title>
        <authorList>
            <person name="Shi K."/>
            <person name="Han Y."/>
            <person name="Wang G."/>
        </authorList>
    </citation>
    <scope>NUCLEOTIDE SEQUENCE [LARGE SCALE GENOMIC DNA]</scope>
    <source>
        <strain evidence="7 8">YS-17</strain>
    </source>
</reference>
<feature type="domain" description="Methylamine utilisation protein MauE" evidence="6">
    <location>
        <begin position="1"/>
        <end position="133"/>
    </location>
</feature>
<evidence type="ECO:0000256" key="4">
    <source>
        <dbReference type="ARBA" id="ARBA00023136"/>
    </source>
</evidence>
<comment type="caution">
    <text evidence="7">The sequence shown here is derived from an EMBL/GenBank/DDBJ whole genome shotgun (WGS) entry which is preliminary data.</text>
</comment>
<proteinExistence type="predicted"/>
<feature type="transmembrane region" description="Helical" evidence="5">
    <location>
        <begin position="79"/>
        <end position="99"/>
    </location>
</feature>
<evidence type="ECO:0000313" key="7">
    <source>
        <dbReference type="EMBL" id="MBC6489509.1"/>
    </source>
</evidence>
<evidence type="ECO:0000256" key="3">
    <source>
        <dbReference type="ARBA" id="ARBA00022989"/>
    </source>
</evidence>
<feature type="transmembrane region" description="Helical" evidence="5">
    <location>
        <begin position="48"/>
        <end position="72"/>
    </location>
</feature>
<dbReference type="EMBL" id="MBUA01000001">
    <property type="protein sequence ID" value="MBC6489509.1"/>
    <property type="molecule type" value="Genomic_DNA"/>
</dbReference>
<evidence type="ECO:0000256" key="1">
    <source>
        <dbReference type="ARBA" id="ARBA00004141"/>
    </source>
</evidence>
<evidence type="ECO:0000256" key="5">
    <source>
        <dbReference type="SAM" id="Phobius"/>
    </source>
</evidence>
<feature type="transmembrane region" description="Helical" evidence="5">
    <location>
        <begin position="149"/>
        <end position="167"/>
    </location>
</feature>
<keyword evidence="4 5" id="KW-0472">Membrane</keyword>
<dbReference type="Pfam" id="PF07291">
    <property type="entry name" value="MauE"/>
    <property type="match status" value="1"/>
</dbReference>
<gene>
    <name evidence="7" type="ORF">BC349_00900</name>
</gene>
<name>A0ABR7M3T3_9BACT</name>
<protein>
    <submittedName>
        <fullName evidence="7">DoxX family protein</fullName>
    </submittedName>
</protein>
<evidence type="ECO:0000256" key="2">
    <source>
        <dbReference type="ARBA" id="ARBA00022692"/>
    </source>
</evidence>
<dbReference type="RefSeq" id="WP_187254870.1">
    <property type="nucleotide sequence ID" value="NZ_JBHULF010000006.1"/>
</dbReference>
<evidence type="ECO:0000259" key="6">
    <source>
        <dbReference type="Pfam" id="PF07291"/>
    </source>
</evidence>
<accession>A0ABR7M3T3</accession>
<keyword evidence="2 5" id="KW-0812">Transmembrane</keyword>
<keyword evidence="3 5" id="KW-1133">Transmembrane helix</keyword>